<gene>
    <name evidence="2" type="ORF">GCM10009416_03250</name>
</gene>
<evidence type="ECO:0000256" key="1">
    <source>
        <dbReference type="SAM" id="MobiDB-lite"/>
    </source>
</evidence>
<keyword evidence="3" id="KW-1185">Reference proteome</keyword>
<dbReference type="RefSeq" id="WP_343893384.1">
    <property type="nucleotide sequence ID" value="NZ_BAAAFZ010000006.1"/>
</dbReference>
<reference evidence="3" key="1">
    <citation type="journal article" date="2019" name="Int. J. Syst. Evol. Microbiol.">
        <title>The Global Catalogue of Microorganisms (GCM) 10K type strain sequencing project: providing services to taxonomists for standard genome sequencing and annotation.</title>
        <authorList>
            <consortium name="The Broad Institute Genomics Platform"/>
            <consortium name="The Broad Institute Genome Sequencing Center for Infectious Disease"/>
            <person name="Wu L."/>
            <person name="Ma J."/>
        </authorList>
    </citation>
    <scope>NUCLEOTIDE SEQUENCE [LARGE SCALE GENOMIC DNA]</scope>
    <source>
        <strain evidence="3">JCM 9933</strain>
    </source>
</reference>
<dbReference type="Proteomes" id="UP001501588">
    <property type="component" value="Unassembled WGS sequence"/>
</dbReference>
<evidence type="ECO:0000313" key="3">
    <source>
        <dbReference type="Proteomes" id="UP001501588"/>
    </source>
</evidence>
<proteinExistence type="predicted"/>
<organism evidence="2 3">
    <name type="scientific">Craurococcus roseus</name>
    <dbReference type="NCBI Taxonomy" id="77585"/>
    <lineage>
        <taxon>Bacteria</taxon>
        <taxon>Pseudomonadati</taxon>
        <taxon>Pseudomonadota</taxon>
        <taxon>Alphaproteobacteria</taxon>
        <taxon>Acetobacterales</taxon>
        <taxon>Acetobacteraceae</taxon>
        <taxon>Craurococcus</taxon>
    </lineage>
</organism>
<sequence>MGAEWQYQIRVYLTDEAADAARSGGGAPALRPLLDILEEHRATLVSQLDSFEGYVAEAEKEGPEEFPLYRWTKATLEDAEKRSKHEKAFAVRVAGQEIYAKEAADALEAALRPLVGGGPVTRMTRHDTNPANNLAVPAEHR</sequence>
<feature type="region of interest" description="Disordered" evidence="1">
    <location>
        <begin position="117"/>
        <end position="141"/>
    </location>
</feature>
<name>A0ABP3PLI0_9PROT</name>
<comment type="caution">
    <text evidence="2">The sequence shown here is derived from an EMBL/GenBank/DDBJ whole genome shotgun (WGS) entry which is preliminary data.</text>
</comment>
<dbReference type="EMBL" id="BAAAFZ010000006">
    <property type="protein sequence ID" value="GAA0568487.1"/>
    <property type="molecule type" value="Genomic_DNA"/>
</dbReference>
<evidence type="ECO:0000313" key="2">
    <source>
        <dbReference type="EMBL" id="GAA0568487.1"/>
    </source>
</evidence>
<protein>
    <submittedName>
        <fullName evidence="2">Uncharacterized protein</fullName>
    </submittedName>
</protein>
<accession>A0ABP3PLI0</accession>